<comment type="caution">
    <text evidence="10">The sequence shown here is derived from an EMBL/GenBank/DDBJ whole genome shotgun (WGS) entry which is preliminary data.</text>
</comment>
<dbReference type="InterPro" id="IPR001578">
    <property type="entry name" value="Peptidase_C12_UCH"/>
</dbReference>
<evidence type="ECO:0000256" key="4">
    <source>
        <dbReference type="ARBA" id="ARBA00022786"/>
    </source>
</evidence>
<evidence type="ECO:0000256" key="8">
    <source>
        <dbReference type="RuleBase" id="RU361215"/>
    </source>
</evidence>
<keyword evidence="3 8" id="KW-0645">Protease</keyword>
<evidence type="ECO:0000256" key="7">
    <source>
        <dbReference type="PROSITE-ProRule" id="PRU01393"/>
    </source>
</evidence>
<accession>A0A8H5HSB4</accession>
<dbReference type="PANTHER" id="PTHR10589">
    <property type="entry name" value="UBIQUITIN CARBOXYL-TERMINAL HYDROLASE"/>
    <property type="match status" value="1"/>
</dbReference>
<comment type="catalytic activity">
    <reaction evidence="1 8">
        <text>Thiol-dependent hydrolysis of ester, thioester, amide, peptide and isopeptide bonds formed by the C-terminal Gly of ubiquitin (a 76-residue protein attached to proteins as an intracellular targeting signal).</text>
        <dbReference type="EC" id="3.4.19.12"/>
    </reaction>
</comment>
<dbReference type="GO" id="GO:0004843">
    <property type="term" value="F:cysteine-type deubiquitinase activity"/>
    <property type="evidence" value="ECO:0007669"/>
    <property type="project" value="UniProtKB-EC"/>
</dbReference>
<keyword evidence="11" id="KW-1185">Reference proteome</keyword>
<evidence type="ECO:0000256" key="5">
    <source>
        <dbReference type="ARBA" id="ARBA00022801"/>
    </source>
</evidence>
<feature type="domain" description="UCH catalytic" evidence="9">
    <location>
        <begin position="1"/>
        <end position="184"/>
    </location>
</feature>
<keyword evidence="6 8" id="KW-0788">Thiol protease</keyword>
<evidence type="ECO:0000256" key="2">
    <source>
        <dbReference type="ARBA" id="ARBA00009326"/>
    </source>
</evidence>
<proteinExistence type="inferred from homology"/>
<dbReference type="GO" id="GO:0016579">
    <property type="term" value="P:protein deubiquitination"/>
    <property type="evidence" value="ECO:0007669"/>
    <property type="project" value="TreeGrafter"/>
</dbReference>
<dbReference type="Pfam" id="PF01088">
    <property type="entry name" value="Peptidase_C12"/>
    <property type="match status" value="1"/>
</dbReference>
<dbReference type="AlphaFoldDB" id="A0A8H5HSB4"/>
<comment type="caution">
    <text evidence="7">Lacks conserved residue(s) required for the propagation of feature annotation.</text>
</comment>
<dbReference type="GO" id="GO:0005737">
    <property type="term" value="C:cytoplasm"/>
    <property type="evidence" value="ECO:0007669"/>
    <property type="project" value="TreeGrafter"/>
</dbReference>
<dbReference type="EC" id="3.4.19.12" evidence="8"/>
<dbReference type="PRINTS" id="PR00707">
    <property type="entry name" value="UBCTHYDRLASE"/>
</dbReference>
<organism evidence="10 11">
    <name type="scientific">Collybiopsis confluens</name>
    <dbReference type="NCBI Taxonomy" id="2823264"/>
    <lineage>
        <taxon>Eukaryota</taxon>
        <taxon>Fungi</taxon>
        <taxon>Dikarya</taxon>
        <taxon>Basidiomycota</taxon>
        <taxon>Agaricomycotina</taxon>
        <taxon>Agaricomycetes</taxon>
        <taxon>Agaricomycetidae</taxon>
        <taxon>Agaricales</taxon>
        <taxon>Marasmiineae</taxon>
        <taxon>Omphalotaceae</taxon>
        <taxon>Collybiopsis</taxon>
    </lineage>
</organism>
<comment type="similarity">
    <text evidence="2 7 8">Belongs to the peptidase C12 family.</text>
</comment>
<protein>
    <recommendedName>
        <fullName evidence="8">Ubiquitin carboxyl-terminal hydrolase</fullName>
        <ecNumber evidence="8">3.4.19.12</ecNumber>
    </recommendedName>
</protein>
<evidence type="ECO:0000259" key="9">
    <source>
        <dbReference type="PROSITE" id="PS52048"/>
    </source>
</evidence>
<dbReference type="InterPro" id="IPR038765">
    <property type="entry name" value="Papain-like_cys_pep_sf"/>
</dbReference>
<keyword evidence="4 8" id="KW-0833">Ubl conjugation pathway</keyword>
<dbReference type="GO" id="GO:0006511">
    <property type="term" value="P:ubiquitin-dependent protein catabolic process"/>
    <property type="evidence" value="ECO:0007669"/>
    <property type="project" value="UniProtKB-UniRule"/>
</dbReference>
<dbReference type="PROSITE" id="PS52048">
    <property type="entry name" value="UCH_DOMAIN"/>
    <property type="match status" value="1"/>
</dbReference>
<keyword evidence="5 8" id="KW-0378">Hydrolase</keyword>
<evidence type="ECO:0000256" key="1">
    <source>
        <dbReference type="ARBA" id="ARBA00000707"/>
    </source>
</evidence>
<dbReference type="PANTHER" id="PTHR10589:SF17">
    <property type="entry name" value="UBIQUITIN CARBOXYL-TERMINAL HYDROLASE"/>
    <property type="match status" value="1"/>
</dbReference>
<sequence>MVPQPVRAVLLLFPITPIIENKRREEDEKIKSDAVDESVPKPTEISNACGTIGLLHALTNTGIEFNSDSPLAQFIEACKDKTPSERAQFLESTPLFAEIHEETASTGQSSVPTDLDTDLHFTCFVEAVIGGEPHVVELDGRRAGIMDRGRVRDDLLADVATLVKDLYIKTSGGSIQFSMTSLGPPSSCEHWRALGDHNRTAGFQEDPIGNIYEIEVGKHRLVGSWFFAPDLNDATTDGREPFPSTLGIFICSQRFPRALLSSTEMATTLKALSSCC</sequence>
<evidence type="ECO:0000313" key="10">
    <source>
        <dbReference type="EMBL" id="KAF5388696.1"/>
    </source>
</evidence>
<evidence type="ECO:0000256" key="6">
    <source>
        <dbReference type="ARBA" id="ARBA00022807"/>
    </source>
</evidence>
<dbReference type="Gene3D" id="3.40.532.10">
    <property type="entry name" value="Peptidase C12, ubiquitin carboxyl-terminal hydrolase"/>
    <property type="match status" value="1"/>
</dbReference>
<dbReference type="OrthoDB" id="427186at2759"/>
<dbReference type="Proteomes" id="UP000518752">
    <property type="component" value="Unassembled WGS sequence"/>
</dbReference>
<name>A0A8H5HSB4_9AGAR</name>
<dbReference type="InterPro" id="IPR036959">
    <property type="entry name" value="Peptidase_C12_UCH_sf"/>
</dbReference>
<gene>
    <name evidence="10" type="ORF">D9757_004844</name>
</gene>
<reference evidence="10 11" key="1">
    <citation type="journal article" date="2020" name="ISME J.">
        <title>Uncovering the hidden diversity of litter-decomposition mechanisms in mushroom-forming fungi.</title>
        <authorList>
            <person name="Floudas D."/>
            <person name="Bentzer J."/>
            <person name="Ahren D."/>
            <person name="Johansson T."/>
            <person name="Persson P."/>
            <person name="Tunlid A."/>
        </authorList>
    </citation>
    <scope>NUCLEOTIDE SEQUENCE [LARGE SCALE GENOMIC DNA]</scope>
    <source>
        <strain evidence="10 11">CBS 406.79</strain>
    </source>
</reference>
<dbReference type="SUPFAM" id="SSF54001">
    <property type="entry name" value="Cysteine proteinases"/>
    <property type="match status" value="1"/>
</dbReference>
<evidence type="ECO:0000313" key="11">
    <source>
        <dbReference type="Proteomes" id="UP000518752"/>
    </source>
</evidence>
<evidence type="ECO:0000256" key="3">
    <source>
        <dbReference type="ARBA" id="ARBA00022670"/>
    </source>
</evidence>
<dbReference type="EMBL" id="JAACJN010000028">
    <property type="protein sequence ID" value="KAF5388696.1"/>
    <property type="molecule type" value="Genomic_DNA"/>
</dbReference>